<evidence type="ECO:0000256" key="2">
    <source>
        <dbReference type="ARBA" id="ARBA00022730"/>
    </source>
</evidence>
<keyword evidence="5" id="KW-0175">Coiled coil</keyword>
<feature type="coiled-coil region" evidence="5">
    <location>
        <begin position="302"/>
        <end position="333"/>
    </location>
</feature>
<dbReference type="GO" id="GO:0043023">
    <property type="term" value="F:ribosomal large subunit binding"/>
    <property type="evidence" value="ECO:0007669"/>
    <property type="project" value="UniProtKB-UniRule"/>
</dbReference>
<dbReference type="Pfam" id="PF05670">
    <property type="entry name" value="NFACT-R_1"/>
    <property type="match status" value="1"/>
</dbReference>
<dbReference type="GO" id="GO:0072344">
    <property type="term" value="P:rescue of stalled ribosome"/>
    <property type="evidence" value="ECO:0007669"/>
    <property type="project" value="UniProtKB-UniRule"/>
</dbReference>
<dbReference type="STRING" id="1555112.LIP_1581"/>
<accession>A0A0K2SJY2</accession>
<evidence type="ECO:0000313" key="8">
    <source>
        <dbReference type="EMBL" id="BAS27428.1"/>
    </source>
</evidence>
<gene>
    <name evidence="5" type="primary">rqcH</name>
    <name evidence="8" type="ORF">LIP_1581</name>
</gene>
<dbReference type="EMBL" id="AP014924">
    <property type="protein sequence ID" value="BAS27428.1"/>
    <property type="molecule type" value="Genomic_DNA"/>
</dbReference>
<comment type="function">
    <text evidence="5">Key component of the ribosome quality control system (RQC), a ribosome-associated complex that mediates the extraction of incompletely synthesized nascent chains from stalled ribosomes and their subsequent degradation. RqcH recruits Ala-charged tRNA, and with RqcP directs the elongation of stalled nascent chains on 50S ribosomal subunits, leading to non-templated C-terminal alanine extensions (Ala tail). The Ala tail promotes nascent chain degradation. May add between 1 and at least 8 Ala residues. Binds to stalled 50S ribosomal subunits.</text>
</comment>
<dbReference type="InterPro" id="IPR051608">
    <property type="entry name" value="RQC_Subunit_NEMF"/>
</dbReference>
<sequence length="604" mass="66689">MPMDGLFLAAVRHELEQRLTGGHVQKIFQPTPRSVLFHVRTPGESHLLLASAEAGVARLQRTELDQPHPPVPPAFCMLLRKHLEGSRLFGARQRGLERVVALRFERGPRGEAQVLELMVELTGRHANLVLVDADGTILGALVRMAPGEAARPLVPGARYEPPPSEGKQDPSSLSPDALPGLLPAGRSVADGLFRSLEGFSPISARRLAREAGLDAEVSAGQLDTAGWTRLMERFSAWQAALAGERFAPCLDPEADRPQERFWPFPPGADPCEPFPSAGALLDHVFGERQEADRLGKLRDPLARTVQTLLRRAQRKAEKQEAELAEGREDLEQRVVGELLTANLHRIPAGAREVEVEDYAQDPPVPRRIALDPRLSPSENAQRAFERYARAKRRLDRTGEELEHSRAEVAYLESLAFHLEAADSEETLRELAAEMERQGYRIPQGLRPEPGRAKGRGPGKGTKGAKAARGGSGRAVGSDGASHPLRYRSSEGIEILVGRNHLQNDRLTMDLARPDEWWLHARQLPGAHVLLRTTADPPPRRSLEEAALLAAHFSKARHSSHVPVDVARRRHVRKYKGARPGQVLYDPAFTLEVTPQEDRLPPPVE</sequence>
<organism evidence="8 9">
    <name type="scientific">Limnochorda pilosa</name>
    <dbReference type="NCBI Taxonomy" id="1555112"/>
    <lineage>
        <taxon>Bacteria</taxon>
        <taxon>Bacillati</taxon>
        <taxon>Bacillota</taxon>
        <taxon>Limnochordia</taxon>
        <taxon>Limnochordales</taxon>
        <taxon>Limnochordaceae</taxon>
        <taxon>Limnochorda</taxon>
    </lineage>
</organism>
<protein>
    <recommendedName>
        <fullName evidence="5">Rqc2 homolog RqcH</fullName>
        <shortName evidence="5">RqcH</shortName>
    </recommendedName>
</protein>
<keyword evidence="2 5" id="KW-0699">rRNA-binding</keyword>
<keyword evidence="9" id="KW-1185">Reference proteome</keyword>
<comment type="subunit">
    <text evidence="5">Associates with stalled 50S ribosomal subunits. Binds to RqcP.</text>
</comment>
<feature type="domain" description="NFACT RNA-binding" evidence="7">
    <location>
        <begin position="485"/>
        <end position="580"/>
    </location>
</feature>
<evidence type="ECO:0000256" key="1">
    <source>
        <dbReference type="ARBA" id="ARBA00022555"/>
    </source>
</evidence>
<dbReference type="OrthoDB" id="9766163at2"/>
<evidence type="ECO:0000256" key="4">
    <source>
        <dbReference type="ARBA" id="ARBA00022917"/>
    </source>
</evidence>
<evidence type="ECO:0000313" key="9">
    <source>
        <dbReference type="Proteomes" id="UP000065807"/>
    </source>
</evidence>
<reference evidence="9" key="1">
    <citation type="submission" date="2015-07" db="EMBL/GenBank/DDBJ databases">
        <title>Complete genome sequence and phylogenetic analysis of Limnochorda pilosa.</title>
        <authorList>
            <person name="Watanabe M."/>
            <person name="Kojima H."/>
            <person name="Fukui M."/>
        </authorList>
    </citation>
    <scope>NUCLEOTIDE SEQUENCE [LARGE SCALE GENOMIC DNA]</scope>
    <source>
        <strain evidence="9">HC45</strain>
    </source>
</reference>
<feature type="coiled-coil region" evidence="5">
    <location>
        <begin position="380"/>
        <end position="407"/>
    </location>
</feature>
<dbReference type="KEGG" id="lpil:LIP_1581"/>
<dbReference type="GO" id="GO:1990112">
    <property type="term" value="C:RQC complex"/>
    <property type="evidence" value="ECO:0007669"/>
    <property type="project" value="TreeGrafter"/>
</dbReference>
<dbReference type="GO" id="GO:0019843">
    <property type="term" value="F:rRNA binding"/>
    <property type="evidence" value="ECO:0007669"/>
    <property type="project" value="UniProtKB-UniRule"/>
</dbReference>
<dbReference type="RefSeq" id="WP_068136250.1">
    <property type="nucleotide sequence ID" value="NZ_AP014924.1"/>
</dbReference>
<keyword evidence="3 5" id="KW-0694">RNA-binding</keyword>
<dbReference type="Pfam" id="PF05833">
    <property type="entry name" value="NFACT_N"/>
    <property type="match status" value="1"/>
</dbReference>
<feature type="compositionally biased region" description="Low complexity" evidence="6">
    <location>
        <begin position="463"/>
        <end position="481"/>
    </location>
</feature>
<keyword evidence="4 5" id="KW-0648">Protein biosynthesis</keyword>
<evidence type="ECO:0000259" key="7">
    <source>
        <dbReference type="Pfam" id="PF05670"/>
    </source>
</evidence>
<dbReference type="GO" id="GO:0000049">
    <property type="term" value="F:tRNA binding"/>
    <property type="evidence" value="ECO:0007669"/>
    <property type="project" value="UniProtKB-UniRule"/>
</dbReference>
<feature type="region of interest" description="Disordered" evidence="6">
    <location>
        <begin position="441"/>
        <end position="483"/>
    </location>
</feature>
<feature type="region of interest" description="Disordered" evidence="6">
    <location>
        <begin position="152"/>
        <end position="180"/>
    </location>
</feature>
<evidence type="ECO:0000256" key="5">
    <source>
        <dbReference type="HAMAP-Rule" id="MF_00844"/>
    </source>
</evidence>
<reference evidence="9" key="2">
    <citation type="journal article" date="2016" name="Int. J. Syst. Evol. Microbiol.">
        <title>Complete genome sequence and cell structure of Limnochorda pilosa, a Gram-negative spore-former within the phylum Firmicutes.</title>
        <authorList>
            <person name="Watanabe M."/>
            <person name="Kojima H."/>
            <person name="Fukui M."/>
        </authorList>
    </citation>
    <scope>NUCLEOTIDE SEQUENCE [LARGE SCALE GENOMIC DNA]</scope>
    <source>
        <strain evidence="9">HC45</strain>
    </source>
</reference>
<dbReference type="HAMAP" id="MF_00844_B">
    <property type="entry name" value="RqcH_B"/>
    <property type="match status" value="1"/>
</dbReference>
<evidence type="ECO:0000256" key="6">
    <source>
        <dbReference type="SAM" id="MobiDB-lite"/>
    </source>
</evidence>
<evidence type="ECO:0000256" key="3">
    <source>
        <dbReference type="ARBA" id="ARBA00022884"/>
    </source>
</evidence>
<comment type="similarity">
    <text evidence="5">Belongs to the NEMF family.</text>
</comment>
<keyword evidence="1 5" id="KW-0820">tRNA-binding</keyword>
<dbReference type="Proteomes" id="UP000065807">
    <property type="component" value="Chromosome"/>
</dbReference>
<dbReference type="PANTHER" id="PTHR15239:SF6">
    <property type="entry name" value="RIBOSOME QUALITY CONTROL COMPLEX SUBUNIT NEMF"/>
    <property type="match status" value="1"/>
</dbReference>
<dbReference type="AlphaFoldDB" id="A0A0K2SJY2"/>
<dbReference type="PATRIC" id="fig|1555112.3.peg.1615"/>
<dbReference type="Gene3D" id="2.30.310.10">
    <property type="entry name" value="ibrinogen binding protein from staphylococcus aureus domain"/>
    <property type="match status" value="1"/>
</dbReference>
<proteinExistence type="inferred from homology"/>
<dbReference type="InterPro" id="IPR008532">
    <property type="entry name" value="NFACT_RNA-bd"/>
</dbReference>
<name>A0A0K2SJY2_LIMPI</name>
<dbReference type="PANTHER" id="PTHR15239">
    <property type="entry name" value="NUCLEAR EXPORT MEDIATOR FACTOR NEMF"/>
    <property type="match status" value="1"/>
</dbReference>
<dbReference type="InterPro" id="IPR043682">
    <property type="entry name" value="RqcH_bacterial"/>
</dbReference>